<dbReference type="SUPFAM" id="SSF46785">
    <property type="entry name" value="Winged helix' DNA-binding domain"/>
    <property type="match status" value="1"/>
</dbReference>
<accession>A0A917SX61</accession>
<evidence type="ECO:0000256" key="1">
    <source>
        <dbReference type="ARBA" id="ARBA00006479"/>
    </source>
</evidence>
<dbReference type="Gene3D" id="3.30.420.40">
    <property type="match status" value="2"/>
</dbReference>
<reference evidence="2" key="2">
    <citation type="submission" date="2020-09" db="EMBL/GenBank/DDBJ databases">
        <authorList>
            <person name="Sun Q."/>
            <person name="Zhou Y."/>
        </authorList>
    </citation>
    <scope>NUCLEOTIDE SEQUENCE</scope>
    <source>
        <strain evidence="2">CGMCC 4.7308</strain>
    </source>
</reference>
<dbReference type="Proteomes" id="UP000655208">
    <property type="component" value="Unassembled WGS sequence"/>
</dbReference>
<gene>
    <name evidence="2" type="ORF">GCM10011594_19090</name>
</gene>
<dbReference type="PANTHER" id="PTHR18964:SF149">
    <property type="entry name" value="BIFUNCTIONAL UDP-N-ACETYLGLUCOSAMINE 2-EPIMERASE_N-ACETYLMANNOSAMINE KINASE"/>
    <property type="match status" value="1"/>
</dbReference>
<dbReference type="RefSeq" id="WP_188941268.1">
    <property type="nucleotide sequence ID" value="NZ_BMNA01000003.1"/>
</dbReference>
<dbReference type="Gene3D" id="1.10.10.10">
    <property type="entry name" value="Winged helix-like DNA-binding domain superfamily/Winged helix DNA-binding domain"/>
    <property type="match status" value="1"/>
</dbReference>
<reference evidence="2" key="1">
    <citation type="journal article" date="2014" name="Int. J. Syst. Evol. Microbiol.">
        <title>Complete genome sequence of Corynebacterium casei LMG S-19264T (=DSM 44701T), isolated from a smear-ripened cheese.</title>
        <authorList>
            <consortium name="US DOE Joint Genome Institute (JGI-PGF)"/>
            <person name="Walter F."/>
            <person name="Albersmeier A."/>
            <person name="Kalinowski J."/>
            <person name="Ruckert C."/>
        </authorList>
    </citation>
    <scope>NUCLEOTIDE SEQUENCE</scope>
    <source>
        <strain evidence="2">CGMCC 4.7308</strain>
    </source>
</reference>
<dbReference type="InterPro" id="IPR036388">
    <property type="entry name" value="WH-like_DNA-bd_sf"/>
</dbReference>
<keyword evidence="3" id="KW-1185">Reference proteome</keyword>
<comment type="caution">
    <text evidence="2">The sequence shown here is derived from an EMBL/GenBank/DDBJ whole genome shotgun (WGS) entry which is preliminary data.</text>
</comment>
<proteinExistence type="inferred from homology"/>
<evidence type="ECO:0000313" key="2">
    <source>
        <dbReference type="EMBL" id="GGL99288.1"/>
    </source>
</evidence>
<name>A0A917SX61_9ACTN</name>
<evidence type="ECO:0008006" key="4">
    <source>
        <dbReference type="Google" id="ProtNLM"/>
    </source>
</evidence>
<organism evidence="2 3">
    <name type="scientific">Nakamurella endophytica</name>
    <dbReference type="NCBI Taxonomy" id="1748367"/>
    <lineage>
        <taxon>Bacteria</taxon>
        <taxon>Bacillati</taxon>
        <taxon>Actinomycetota</taxon>
        <taxon>Actinomycetes</taxon>
        <taxon>Nakamurellales</taxon>
        <taxon>Nakamurellaceae</taxon>
        <taxon>Nakamurella</taxon>
    </lineage>
</organism>
<dbReference type="EMBL" id="BMNA01000003">
    <property type="protein sequence ID" value="GGL99288.1"/>
    <property type="molecule type" value="Genomic_DNA"/>
</dbReference>
<evidence type="ECO:0000313" key="3">
    <source>
        <dbReference type="Proteomes" id="UP000655208"/>
    </source>
</evidence>
<dbReference type="InterPro" id="IPR036390">
    <property type="entry name" value="WH_DNA-bd_sf"/>
</dbReference>
<dbReference type="InterPro" id="IPR000600">
    <property type="entry name" value="ROK"/>
</dbReference>
<dbReference type="AlphaFoldDB" id="A0A917SX61"/>
<dbReference type="SUPFAM" id="SSF53067">
    <property type="entry name" value="Actin-like ATPase domain"/>
    <property type="match status" value="1"/>
</dbReference>
<comment type="similarity">
    <text evidence="1">Belongs to the ROK (NagC/XylR) family.</text>
</comment>
<sequence length="396" mass="41362">MAARRNLRGLLSTADVGAVNRGRLLQSLIDDGPASRAELGRRVNVPRASIGVIVSGLLADGILQEDEPVPPADGIGKPARPLWFTRTALLSGAVAVSRCCVEIAVVAAGGDVLARRAVAVDTDRGPDRLDQEVLRAAADVLGPFRDRLCGIGLSAPALCSPTEREVVACLPAPGLVGTRLPELLEQLFGVPTLLEQDVRAIALGEKWFGLGRGRRDFAALQFDVGVGGGIMLDGHLWGAHARYTMQLGHTCVDVDGDRCKCGLTGCWETVASLRWLRRAAAVAGIPGGRTTSPARLHRRAAAGDAAAAAVLDRYGDQLAIGIGNLVQLLSLDLFVLHGAVVGAGPDFLAALRAKVLARVMPELATGVELVYSRLDQDSVLLGAAAVVLTRYLGAAA</sequence>
<dbReference type="InterPro" id="IPR043129">
    <property type="entry name" value="ATPase_NBD"/>
</dbReference>
<dbReference type="PANTHER" id="PTHR18964">
    <property type="entry name" value="ROK (REPRESSOR, ORF, KINASE) FAMILY"/>
    <property type="match status" value="1"/>
</dbReference>
<protein>
    <recommendedName>
        <fullName evidence="4">ROK family transcriptional regulator</fullName>
    </recommendedName>
</protein>
<dbReference type="Pfam" id="PF00480">
    <property type="entry name" value="ROK"/>
    <property type="match status" value="1"/>
</dbReference>